<dbReference type="GeneID" id="17319454"/>
<feature type="domain" description="Cullin family profile" evidence="6">
    <location>
        <begin position="465"/>
        <end position="697"/>
    </location>
</feature>
<dbReference type="InterPro" id="IPR059120">
    <property type="entry name" value="Cullin-like_AB"/>
</dbReference>
<evidence type="ECO:0000256" key="4">
    <source>
        <dbReference type="PROSITE-ProRule" id="PRU00330"/>
    </source>
</evidence>
<dbReference type="InterPro" id="IPR036317">
    <property type="entry name" value="Cullin_homology_sf"/>
</dbReference>
<protein>
    <recommendedName>
        <fullName evidence="6">Cullin family profile domain-containing protein</fullName>
    </recommendedName>
</protein>
<evidence type="ECO:0000259" key="6">
    <source>
        <dbReference type="PROSITE" id="PS50069"/>
    </source>
</evidence>
<dbReference type="InterPro" id="IPR001373">
    <property type="entry name" value="Cullin_N"/>
</dbReference>
<dbReference type="EMBL" id="HG001459">
    <property type="protein sequence ID" value="CDF32073.1"/>
    <property type="molecule type" value="Genomic_DNA"/>
</dbReference>
<dbReference type="Gene3D" id="1.10.10.10">
    <property type="entry name" value="Winged helix-like DNA-binding domain superfamily/Winged helix DNA-binding domain"/>
    <property type="match status" value="1"/>
</dbReference>
<reference evidence="8" key="1">
    <citation type="journal article" date="2013" name="Proc. Natl. Acad. Sci. U.S.A.">
        <title>Genome structure and metabolic features in the red seaweed Chondrus crispus shed light on evolution of the Archaeplastida.</title>
        <authorList>
            <person name="Collen J."/>
            <person name="Porcel B."/>
            <person name="Carre W."/>
            <person name="Ball S.G."/>
            <person name="Chaparro C."/>
            <person name="Tonon T."/>
            <person name="Barbeyron T."/>
            <person name="Michel G."/>
            <person name="Noel B."/>
            <person name="Valentin K."/>
            <person name="Elias M."/>
            <person name="Artiguenave F."/>
            <person name="Arun A."/>
            <person name="Aury J.M."/>
            <person name="Barbosa-Neto J.F."/>
            <person name="Bothwell J.H."/>
            <person name="Bouget F.Y."/>
            <person name="Brillet L."/>
            <person name="Cabello-Hurtado F."/>
            <person name="Capella-Gutierrez S."/>
            <person name="Charrier B."/>
            <person name="Cladiere L."/>
            <person name="Cock J.M."/>
            <person name="Coelho S.M."/>
            <person name="Colleoni C."/>
            <person name="Czjzek M."/>
            <person name="Da Silva C."/>
            <person name="Delage L."/>
            <person name="Denoeud F."/>
            <person name="Deschamps P."/>
            <person name="Dittami S.M."/>
            <person name="Gabaldon T."/>
            <person name="Gachon C.M."/>
            <person name="Groisillier A."/>
            <person name="Herve C."/>
            <person name="Jabbari K."/>
            <person name="Katinka M."/>
            <person name="Kloareg B."/>
            <person name="Kowalczyk N."/>
            <person name="Labadie K."/>
            <person name="Leblanc C."/>
            <person name="Lopez P.J."/>
            <person name="McLachlan D.H."/>
            <person name="Meslet-Cladiere L."/>
            <person name="Moustafa A."/>
            <person name="Nehr Z."/>
            <person name="Nyvall Collen P."/>
            <person name="Panaud O."/>
            <person name="Partensky F."/>
            <person name="Poulain J."/>
            <person name="Rensing S.A."/>
            <person name="Rousvoal S."/>
            <person name="Samson G."/>
            <person name="Symeonidi A."/>
            <person name="Weissenbach J."/>
            <person name="Zambounis A."/>
            <person name="Wincker P."/>
            <person name="Boyen C."/>
        </authorList>
    </citation>
    <scope>NUCLEOTIDE SEQUENCE [LARGE SCALE GENOMIC DNA]</scope>
    <source>
        <strain evidence="8">cv. Stackhouse</strain>
    </source>
</reference>
<sequence length="827" mass="95770">MARRTSDRFVINMFPQPVQMDPQFADNIWSTIRHAISEIMNRNISNLSFEQLYRFSYNMLLHKHGDFLYKGLLDLLTEHLQGVAALISDADSEDFLPEIKRQWGWFSLSLADVRDVLMYMDRHYVKSKQKKTVHELGLSLFRDVVIRKSTILPRLTGTLLGSIDKERNGEAVDTHLIRAITRMLAELGNDKLGKSFYVNVFEEDFLERTKRFYAREARLYLSETTCSDYLRKANKRIQEEHMRVESYLEPRTDSRVRKVAEVELISKYMTRLVDMENSGLIWMLRNDKIADLRLMYSLFRDIKKGEETLRTKLKDEVLERGTDLVQDPENIRDPASLINAILALKDKYDKIINYAFYVPATGSSEVVTNAAGSTNNAVGHADHAGATFEKRAFSSSGNEAALNVTTSDSSVARSSMPTSGASMSITGATNDTAVAILPYADKHPDKRFVSAVNEAFERFINSFSRAAEYISLYVDRLLRKDLKGSNDDEIEDKLDAVMTLFRYLHEKDEFERYYKQHLTKRLLHARTASSDAERSFISKMKTECGYMYTSKMEVMFNDMKTSEETSKAFKSKIIAEHTDMRGIDLSVAVLTTMSWPVTTAPDVVLPSAAVHCTNKFEDYYYGQHEGRRLTWQNSLGTTEIRARFKDRSREYDLYSVSVYSMCVLMLFNDADCLTYQQIADATRIPEKDLIRHLQSVSLTKYRVLRKDPLEKDVKPTDKFYFNDDFSCRSRRVKMQVISAKKEDERERNQTKGRIDDDRRPVIDTAIVRIMKHRKVLEHNKLIVEVTSQLTSSFEPNPQDIKKRIESLVDREYLERQKDNRQVYQYLA</sequence>
<dbReference type="PhylomeDB" id="R7Q2H4"/>
<dbReference type="RefSeq" id="XP_005711738.1">
    <property type="nucleotide sequence ID" value="XM_005711681.1"/>
</dbReference>
<dbReference type="InterPro" id="IPR019559">
    <property type="entry name" value="Cullin_neddylation_domain"/>
</dbReference>
<dbReference type="Gramene" id="CDF32073">
    <property type="protein sequence ID" value="CDF32073"/>
    <property type="gene ID" value="CHC_T00001321001"/>
</dbReference>
<dbReference type="FunFam" id="1.20.1310.10:FF:000001">
    <property type="entry name" value="Cullin 3"/>
    <property type="match status" value="1"/>
</dbReference>
<dbReference type="Gene3D" id="3.30.230.130">
    <property type="entry name" value="Cullin, Chain C, Domain 2"/>
    <property type="match status" value="1"/>
</dbReference>
<dbReference type="InterPro" id="IPR036388">
    <property type="entry name" value="WH-like_DNA-bd_sf"/>
</dbReference>
<dbReference type="STRING" id="2769.R7Q2H4"/>
<dbReference type="Pfam" id="PF26557">
    <property type="entry name" value="Cullin_AB"/>
    <property type="match status" value="1"/>
</dbReference>
<dbReference type="PANTHER" id="PTHR11932">
    <property type="entry name" value="CULLIN"/>
    <property type="match status" value="1"/>
</dbReference>
<dbReference type="SUPFAM" id="SSF46785">
    <property type="entry name" value="Winged helix' DNA-binding domain"/>
    <property type="match status" value="1"/>
</dbReference>
<evidence type="ECO:0000256" key="3">
    <source>
        <dbReference type="ARBA" id="ARBA00022843"/>
    </source>
</evidence>
<dbReference type="GO" id="GO:0006511">
    <property type="term" value="P:ubiquitin-dependent protein catabolic process"/>
    <property type="evidence" value="ECO:0007669"/>
    <property type="project" value="InterPro"/>
</dbReference>
<accession>R7Q2H4</accession>
<dbReference type="FunFam" id="1.20.1310.10:FF:000002">
    <property type="entry name" value="cullin-3 isoform X1"/>
    <property type="match status" value="1"/>
</dbReference>
<dbReference type="Proteomes" id="UP000012073">
    <property type="component" value="Unassembled WGS sequence"/>
</dbReference>
<dbReference type="InterPro" id="IPR016158">
    <property type="entry name" value="Cullin_homology"/>
</dbReference>
<dbReference type="SUPFAM" id="SSF74788">
    <property type="entry name" value="Cullin repeat-like"/>
    <property type="match status" value="1"/>
</dbReference>
<dbReference type="PROSITE" id="PS50069">
    <property type="entry name" value="CULLIN_2"/>
    <property type="match status" value="1"/>
</dbReference>
<dbReference type="FunFam" id="1.10.10.10:FF:000014">
    <property type="entry name" value="Cullin 1"/>
    <property type="match status" value="1"/>
</dbReference>
<comment type="similarity">
    <text evidence="1 4 5">Belongs to the cullin family.</text>
</comment>
<dbReference type="InterPro" id="IPR016159">
    <property type="entry name" value="Cullin_repeat-like_dom_sf"/>
</dbReference>
<dbReference type="InterPro" id="IPR036390">
    <property type="entry name" value="WH_DNA-bd_sf"/>
</dbReference>
<dbReference type="InterPro" id="IPR045093">
    <property type="entry name" value="Cullin"/>
</dbReference>
<proteinExistence type="inferred from homology"/>
<keyword evidence="8" id="KW-1185">Reference proteome</keyword>
<dbReference type="OrthoDB" id="27073at2759"/>
<evidence type="ECO:0000256" key="2">
    <source>
        <dbReference type="ARBA" id="ARBA00022499"/>
    </source>
</evidence>
<dbReference type="FunFam" id="1.20.1310.10:FF:000006">
    <property type="entry name" value="Cullin 3"/>
    <property type="match status" value="1"/>
</dbReference>
<dbReference type="Pfam" id="PF00888">
    <property type="entry name" value="Cullin"/>
    <property type="match status" value="2"/>
</dbReference>
<dbReference type="KEGG" id="ccp:CHC_T00001321001"/>
<evidence type="ECO:0000313" key="8">
    <source>
        <dbReference type="Proteomes" id="UP000012073"/>
    </source>
</evidence>
<evidence type="ECO:0000256" key="1">
    <source>
        <dbReference type="ARBA" id="ARBA00006019"/>
    </source>
</evidence>
<keyword evidence="3" id="KW-0832">Ubl conjugation</keyword>
<dbReference type="SUPFAM" id="SSF75632">
    <property type="entry name" value="Cullin homology domain"/>
    <property type="match status" value="1"/>
</dbReference>
<dbReference type="SMART" id="SM00182">
    <property type="entry name" value="CULLIN"/>
    <property type="match status" value="1"/>
</dbReference>
<evidence type="ECO:0000313" key="7">
    <source>
        <dbReference type="EMBL" id="CDF32073.1"/>
    </source>
</evidence>
<dbReference type="GO" id="GO:0031625">
    <property type="term" value="F:ubiquitin protein ligase binding"/>
    <property type="evidence" value="ECO:0007669"/>
    <property type="project" value="InterPro"/>
</dbReference>
<gene>
    <name evidence="7" type="ORF">CHC_T00001321001</name>
</gene>
<dbReference type="Gene3D" id="1.20.1310.10">
    <property type="entry name" value="Cullin Repeats"/>
    <property type="match status" value="4"/>
</dbReference>
<evidence type="ECO:0000256" key="5">
    <source>
        <dbReference type="RuleBase" id="RU003829"/>
    </source>
</evidence>
<organism evidence="7 8">
    <name type="scientific">Chondrus crispus</name>
    <name type="common">Carrageen Irish moss</name>
    <name type="synonym">Polymorpha crispa</name>
    <dbReference type="NCBI Taxonomy" id="2769"/>
    <lineage>
        <taxon>Eukaryota</taxon>
        <taxon>Rhodophyta</taxon>
        <taxon>Florideophyceae</taxon>
        <taxon>Rhodymeniophycidae</taxon>
        <taxon>Gigartinales</taxon>
        <taxon>Gigartinaceae</taxon>
        <taxon>Chondrus</taxon>
    </lineage>
</organism>
<dbReference type="Pfam" id="PF10557">
    <property type="entry name" value="Cullin_Nedd8"/>
    <property type="match status" value="1"/>
</dbReference>
<dbReference type="OMA" id="MFKDMTI"/>
<name>R7Q2H4_CHOCR</name>
<dbReference type="AlphaFoldDB" id="R7Q2H4"/>
<keyword evidence="2" id="KW-1017">Isopeptide bond</keyword>
<dbReference type="SMART" id="SM00884">
    <property type="entry name" value="Cullin_Nedd8"/>
    <property type="match status" value="1"/>
</dbReference>